<dbReference type="EMBL" id="JAQOTG010000001">
    <property type="protein sequence ID" value="MDE8562962.1"/>
    <property type="molecule type" value="Genomic_DNA"/>
</dbReference>
<dbReference type="Pfam" id="PF02811">
    <property type="entry name" value="PHP"/>
    <property type="match status" value="1"/>
</dbReference>
<dbReference type="PANTHER" id="PTHR21039:SF0">
    <property type="entry name" value="HISTIDINOL-PHOSPHATASE"/>
    <property type="match status" value="1"/>
</dbReference>
<dbReference type="InterPro" id="IPR004013">
    <property type="entry name" value="PHP_dom"/>
</dbReference>
<dbReference type="PANTHER" id="PTHR21039">
    <property type="entry name" value="HISTIDINOL PHOSPHATASE-RELATED"/>
    <property type="match status" value="1"/>
</dbReference>
<comment type="caution">
    <text evidence="11">The sequence shown here is derived from an EMBL/GenBank/DDBJ whole genome shotgun (WGS) entry which is preliminary data.</text>
</comment>
<dbReference type="GO" id="GO:0000105">
    <property type="term" value="P:L-histidine biosynthetic process"/>
    <property type="evidence" value="ECO:0007669"/>
    <property type="project" value="UniProtKB-UniRule"/>
</dbReference>
<evidence type="ECO:0000313" key="12">
    <source>
        <dbReference type="Proteomes" id="UP001213979"/>
    </source>
</evidence>
<comment type="pathway">
    <text evidence="1 8">Amino-acid biosynthesis; L-histidine biosynthesis; L-histidine from 5-phospho-alpha-D-ribose 1-diphosphate: step 8/9.</text>
</comment>
<dbReference type="InterPro" id="IPR010140">
    <property type="entry name" value="Histidinol_P_phosphatase_HisJ"/>
</dbReference>
<evidence type="ECO:0000256" key="4">
    <source>
        <dbReference type="ARBA" id="ARBA00022605"/>
    </source>
</evidence>
<reference evidence="11 13" key="2">
    <citation type="submission" date="2023-03" db="EMBL/GenBank/DDBJ databases">
        <title>Bacillus Genome Sequencing.</title>
        <authorList>
            <person name="Dunlap C."/>
        </authorList>
    </citation>
    <scope>NUCLEOTIDE SEQUENCE [LARGE SCALE GENOMIC DNA]</scope>
    <source>
        <strain evidence="11 13">NRS-38</strain>
    </source>
</reference>
<comment type="similarity">
    <text evidence="2 8">Belongs to the PHP hydrolase family. HisK subfamily.</text>
</comment>
<dbReference type="CDD" id="cd12110">
    <property type="entry name" value="PHP_HisPPase_Hisj_like"/>
    <property type="match status" value="1"/>
</dbReference>
<dbReference type="GO" id="GO:0004401">
    <property type="term" value="F:histidinol-phosphatase activity"/>
    <property type="evidence" value="ECO:0007669"/>
    <property type="project" value="UniProtKB-UniRule"/>
</dbReference>
<evidence type="ECO:0000256" key="8">
    <source>
        <dbReference type="RuleBase" id="RU366003"/>
    </source>
</evidence>
<gene>
    <name evidence="11" type="primary">hisJ</name>
    <name evidence="11" type="ORF">P9850_04695</name>
    <name evidence="10" type="ORF">PNH38_03580</name>
</gene>
<dbReference type="RefSeq" id="WP_066146481.1">
    <property type="nucleotide sequence ID" value="NZ_JACIDF010000003.1"/>
</dbReference>
<organism evidence="11 13">
    <name type="scientific">Anoxybacteroides rupiense</name>
    <dbReference type="NCBI Taxonomy" id="311460"/>
    <lineage>
        <taxon>Bacteria</taxon>
        <taxon>Bacillati</taxon>
        <taxon>Bacillota</taxon>
        <taxon>Bacilli</taxon>
        <taxon>Bacillales</taxon>
        <taxon>Anoxybacillaceae</taxon>
        <taxon>Anoxybacteroides</taxon>
    </lineage>
</organism>
<feature type="domain" description="PHP" evidence="9">
    <location>
        <begin position="3"/>
        <end position="212"/>
    </location>
</feature>
<dbReference type="NCBIfam" id="TIGR01856">
    <property type="entry name" value="hisJ_fam"/>
    <property type="match status" value="1"/>
</dbReference>
<name>A0ABD5ISJ7_9BACL</name>
<comment type="catalytic activity">
    <reaction evidence="7 8">
        <text>L-histidinol phosphate + H2O = L-histidinol + phosphate</text>
        <dbReference type="Rhea" id="RHEA:14465"/>
        <dbReference type="ChEBI" id="CHEBI:15377"/>
        <dbReference type="ChEBI" id="CHEBI:43474"/>
        <dbReference type="ChEBI" id="CHEBI:57699"/>
        <dbReference type="ChEBI" id="CHEBI:57980"/>
        <dbReference type="EC" id="3.1.3.15"/>
    </reaction>
</comment>
<evidence type="ECO:0000256" key="2">
    <source>
        <dbReference type="ARBA" id="ARBA00009152"/>
    </source>
</evidence>
<dbReference type="Proteomes" id="UP001213979">
    <property type="component" value="Unassembled WGS sequence"/>
</dbReference>
<dbReference type="InterPro" id="IPR016195">
    <property type="entry name" value="Pol/histidinol_Pase-like"/>
</dbReference>
<accession>A0ABD5ISJ7</accession>
<dbReference type="EC" id="3.1.3.15" evidence="3 8"/>
<dbReference type="SUPFAM" id="SSF89550">
    <property type="entry name" value="PHP domain-like"/>
    <property type="match status" value="1"/>
</dbReference>
<sequence>MRDGHIHTPFCPHGSRDSFEQYIERAIQLGYKDISFTEHAPLPATFVDPVPAQDSAMPLSQLESYLVTLQNLKYRYKSDITIRVGLEVDFIAGYEEETARFLETIGPELDDSILSVHFLPLDDQYVCIDYSADMFSKIIQAFGSIDRVYEAYYQVLLQSIAADLGPYKPRRIGHMTLIQKFQKQFPCSVSLKEHILSILDEIQRRRYEIDYNGAGVKKPLCQEPYPPHWVVAEAIKRNIPLIYGSDAHCAGDLHQGRDMMMARALFI</sequence>
<evidence type="ECO:0000256" key="5">
    <source>
        <dbReference type="ARBA" id="ARBA00022801"/>
    </source>
</evidence>
<evidence type="ECO:0000256" key="3">
    <source>
        <dbReference type="ARBA" id="ARBA00013085"/>
    </source>
</evidence>
<evidence type="ECO:0000313" key="11">
    <source>
        <dbReference type="EMBL" id="MED5051173.1"/>
    </source>
</evidence>
<dbReference type="NCBIfam" id="NF005996">
    <property type="entry name" value="PRK08123.1"/>
    <property type="match status" value="1"/>
</dbReference>
<dbReference type="Gene3D" id="3.20.20.140">
    <property type="entry name" value="Metal-dependent hydrolases"/>
    <property type="match status" value="1"/>
</dbReference>
<evidence type="ECO:0000256" key="7">
    <source>
        <dbReference type="ARBA" id="ARBA00049158"/>
    </source>
</evidence>
<dbReference type="Proteomes" id="UP001339962">
    <property type="component" value="Unassembled WGS sequence"/>
</dbReference>
<evidence type="ECO:0000313" key="13">
    <source>
        <dbReference type="Proteomes" id="UP001339962"/>
    </source>
</evidence>
<keyword evidence="6 8" id="KW-0368">Histidine biosynthesis</keyword>
<keyword evidence="4 8" id="KW-0028">Amino-acid biosynthesis</keyword>
<evidence type="ECO:0000313" key="10">
    <source>
        <dbReference type="EMBL" id="MDE8562962.1"/>
    </source>
</evidence>
<evidence type="ECO:0000256" key="6">
    <source>
        <dbReference type="ARBA" id="ARBA00023102"/>
    </source>
</evidence>
<keyword evidence="12" id="KW-1185">Reference proteome</keyword>
<keyword evidence="5 8" id="KW-0378">Hydrolase</keyword>
<protein>
    <recommendedName>
        <fullName evidence="3 8">Histidinol-phosphatase</fullName>
        <shortName evidence="8">HolPase</shortName>
        <ecNumber evidence="3 8">3.1.3.15</ecNumber>
    </recommendedName>
</protein>
<reference evidence="10 12" key="1">
    <citation type="submission" date="2023-01" db="EMBL/GenBank/DDBJ databases">
        <title>Genome-based reclassification of Anoxybacillus geothermalis as a later heterotypic synonym of Anoxybacillus rupiensis.</title>
        <authorList>
            <person name="Inan Bektas K."/>
            <person name="Canakci S."/>
            <person name="Belduz A.A."/>
            <person name="Guler H.H."/>
        </authorList>
    </citation>
    <scope>NUCLEOTIDE SEQUENCE [LARGE SCALE GENOMIC DNA]</scope>
    <source>
        <strain evidence="10 12">DSM 17127</strain>
    </source>
</reference>
<evidence type="ECO:0000259" key="9">
    <source>
        <dbReference type="Pfam" id="PF02811"/>
    </source>
</evidence>
<evidence type="ECO:0000256" key="1">
    <source>
        <dbReference type="ARBA" id="ARBA00004970"/>
    </source>
</evidence>
<dbReference type="EMBL" id="JARTLI010000004">
    <property type="protein sequence ID" value="MED5051173.1"/>
    <property type="molecule type" value="Genomic_DNA"/>
</dbReference>
<dbReference type="AlphaFoldDB" id="A0ABD5ISJ7"/>
<proteinExistence type="inferred from homology"/>